<evidence type="ECO:0000313" key="1">
    <source>
        <dbReference type="EMBL" id="KAJ1893857.1"/>
    </source>
</evidence>
<accession>A0ACC1II89</accession>
<dbReference type="Proteomes" id="UP001150581">
    <property type="component" value="Unassembled WGS sequence"/>
</dbReference>
<feature type="non-terminal residue" evidence="1">
    <location>
        <position position="191"/>
    </location>
</feature>
<proteinExistence type="predicted"/>
<dbReference type="EMBL" id="JANBPG010000776">
    <property type="protein sequence ID" value="KAJ1893857.1"/>
    <property type="molecule type" value="Genomic_DNA"/>
</dbReference>
<reference evidence="1" key="1">
    <citation type="submission" date="2022-07" db="EMBL/GenBank/DDBJ databases">
        <title>Phylogenomic reconstructions and comparative analyses of Kickxellomycotina fungi.</title>
        <authorList>
            <person name="Reynolds N.K."/>
            <person name="Stajich J.E."/>
            <person name="Barry K."/>
            <person name="Grigoriev I.V."/>
            <person name="Crous P."/>
            <person name="Smith M.E."/>
        </authorList>
    </citation>
    <scope>NUCLEOTIDE SEQUENCE</scope>
    <source>
        <strain evidence="1">Benny 63K</strain>
    </source>
</reference>
<gene>
    <name evidence="1" type="ORF">LPJ66_005520</name>
</gene>
<organism evidence="1 2">
    <name type="scientific">Kickxella alabastrina</name>
    <dbReference type="NCBI Taxonomy" id="61397"/>
    <lineage>
        <taxon>Eukaryota</taxon>
        <taxon>Fungi</taxon>
        <taxon>Fungi incertae sedis</taxon>
        <taxon>Zoopagomycota</taxon>
        <taxon>Kickxellomycotina</taxon>
        <taxon>Kickxellomycetes</taxon>
        <taxon>Kickxellales</taxon>
        <taxon>Kickxellaceae</taxon>
        <taxon>Kickxella</taxon>
    </lineage>
</organism>
<keyword evidence="2" id="KW-1185">Reference proteome</keyword>
<evidence type="ECO:0000313" key="2">
    <source>
        <dbReference type="Proteomes" id="UP001150581"/>
    </source>
</evidence>
<name>A0ACC1II89_9FUNG</name>
<sequence length="191" mass="19231">MKLSIAISTLAFVSVSQAMAVAPLAPQPPVAPPYQSYPPRILPSPNAFPVPAPVPVPAPAPVYSGGAPLLPPVVGGVPVGPAIPAVPGGIGSDSGRPNAGSGADLVANGCVMTPAMKSALTPLLTKLGLAKTVDEVKDVVNEIVVAVRDLLDSDGISQLLKSVNELVKNLGLGGLDLQPAVSEVTSILRYQ</sequence>
<comment type="caution">
    <text evidence="1">The sequence shown here is derived from an EMBL/GenBank/DDBJ whole genome shotgun (WGS) entry which is preliminary data.</text>
</comment>
<protein>
    <submittedName>
        <fullName evidence="1">Uncharacterized protein</fullName>
    </submittedName>
</protein>